<accession>A0A820E7K8</accession>
<organism evidence="1 2">
    <name type="scientific">Adineta steineri</name>
    <dbReference type="NCBI Taxonomy" id="433720"/>
    <lineage>
        <taxon>Eukaryota</taxon>
        <taxon>Metazoa</taxon>
        <taxon>Spiralia</taxon>
        <taxon>Gnathifera</taxon>
        <taxon>Rotifera</taxon>
        <taxon>Eurotatoria</taxon>
        <taxon>Bdelloidea</taxon>
        <taxon>Adinetida</taxon>
        <taxon>Adinetidae</taxon>
        <taxon>Adineta</taxon>
    </lineage>
</organism>
<reference evidence="1" key="1">
    <citation type="submission" date="2021-02" db="EMBL/GenBank/DDBJ databases">
        <authorList>
            <person name="Nowell W R."/>
        </authorList>
    </citation>
    <scope>NUCLEOTIDE SEQUENCE</scope>
</reference>
<comment type="caution">
    <text evidence="1">The sequence shown here is derived from an EMBL/GenBank/DDBJ whole genome shotgun (WGS) entry which is preliminary data.</text>
</comment>
<gene>
    <name evidence="1" type="ORF">KXQ929_LOCUS42337</name>
</gene>
<evidence type="ECO:0000313" key="2">
    <source>
        <dbReference type="Proteomes" id="UP000663868"/>
    </source>
</evidence>
<protein>
    <submittedName>
        <fullName evidence="1">Uncharacterized protein</fullName>
    </submittedName>
</protein>
<feature type="non-terminal residue" evidence="1">
    <location>
        <position position="49"/>
    </location>
</feature>
<dbReference type="Proteomes" id="UP000663868">
    <property type="component" value="Unassembled WGS sequence"/>
</dbReference>
<name>A0A820E7K8_9BILA</name>
<dbReference type="AlphaFoldDB" id="A0A820E7K8"/>
<proteinExistence type="predicted"/>
<dbReference type="EMBL" id="CAJOBB010010273">
    <property type="protein sequence ID" value="CAF4242188.1"/>
    <property type="molecule type" value="Genomic_DNA"/>
</dbReference>
<evidence type="ECO:0000313" key="1">
    <source>
        <dbReference type="EMBL" id="CAF4242188.1"/>
    </source>
</evidence>
<sequence>MQWSLVMKKIQKTEDESNKNTTDLEDTIDIVLKTIFGENDIEWDMGGYR</sequence>